<protein>
    <submittedName>
        <fullName evidence="1">Uncharacterized protein</fullName>
    </submittedName>
</protein>
<reference evidence="1" key="1">
    <citation type="journal article" date="2021" name="New Phytol.">
        <title>Evolutionary innovations through gain and loss of genes in the ectomycorrhizal Boletales.</title>
        <authorList>
            <person name="Wu G."/>
            <person name="Miyauchi S."/>
            <person name="Morin E."/>
            <person name="Kuo A."/>
            <person name="Drula E."/>
            <person name="Varga T."/>
            <person name="Kohler A."/>
            <person name="Feng B."/>
            <person name="Cao Y."/>
            <person name="Lipzen A."/>
            <person name="Daum C."/>
            <person name="Hundley H."/>
            <person name="Pangilinan J."/>
            <person name="Johnson J."/>
            <person name="Barry K."/>
            <person name="LaButti K."/>
            <person name="Ng V."/>
            <person name="Ahrendt S."/>
            <person name="Min B."/>
            <person name="Choi I.G."/>
            <person name="Park H."/>
            <person name="Plett J.M."/>
            <person name="Magnuson J."/>
            <person name="Spatafora J.W."/>
            <person name="Nagy L.G."/>
            <person name="Henrissat B."/>
            <person name="Grigoriev I.V."/>
            <person name="Yang Z.L."/>
            <person name="Xu J."/>
            <person name="Martin F.M."/>
        </authorList>
    </citation>
    <scope>NUCLEOTIDE SEQUENCE</scope>
    <source>
        <strain evidence="1">KUC20120723A-06</strain>
    </source>
</reference>
<keyword evidence="2" id="KW-1185">Reference proteome</keyword>
<accession>A0ACB8AUR4</accession>
<dbReference type="Proteomes" id="UP000790709">
    <property type="component" value="Unassembled WGS sequence"/>
</dbReference>
<gene>
    <name evidence="1" type="ORF">BV22DRAFT_1135710</name>
</gene>
<name>A0ACB8AUR4_9AGAM</name>
<feature type="non-terminal residue" evidence="1">
    <location>
        <position position="108"/>
    </location>
</feature>
<proteinExistence type="predicted"/>
<evidence type="ECO:0000313" key="2">
    <source>
        <dbReference type="Proteomes" id="UP000790709"/>
    </source>
</evidence>
<evidence type="ECO:0000313" key="1">
    <source>
        <dbReference type="EMBL" id="KAH7917092.1"/>
    </source>
</evidence>
<organism evidence="1 2">
    <name type="scientific">Leucogyrophana mollusca</name>
    <dbReference type="NCBI Taxonomy" id="85980"/>
    <lineage>
        <taxon>Eukaryota</taxon>
        <taxon>Fungi</taxon>
        <taxon>Dikarya</taxon>
        <taxon>Basidiomycota</taxon>
        <taxon>Agaricomycotina</taxon>
        <taxon>Agaricomycetes</taxon>
        <taxon>Agaricomycetidae</taxon>
        <taxon>Boletales</taxon>
        <taxon>Boletales incertae sedis</taxon>
        <taxon>Leucogyrophana</taxon>
    </lineage>
</organism>
<sequence>MSENTPPAWPPLRRRKHHHNSSTTTPSTPDNTLSHNTTPSTPLPSSGSSHSVSSPRTPPGNTINQKSHFYRNGYETKPQTPSYKPYALPATGRKRKHTFAFDDAAYTL</sequence>
<dbReference type="EMBL" id="MU267285">
    <property type="protein sequence ID" value="KAH7917092.1"/>
    <property type="molecule type" value="Genomic_DNA"/>
</dbReference>
<comment type="caution">
    <text evidence="1">The sequence shown here is derived from an EMBL/GenBank/DDBJ whole genome shotgun (WGS) entry which is preliminary data.</text>
</comment>